<accession>A0A814X4Z4</accession>
<reference evidence="2" key="1">
    <citation type="submission" date="2021-02" db="EMBL/GenBank/DDBJ databases">
        <authorList>
            <person name="Nowell W R."/>
        </authorList>
    </citation>
    <scope>NUCLEOTIDE SEQUENCE</scope>
</reference>
<feature type="region of interest" description="Disordered" evidence="1">
    <location>
        <begin position="207"/>
        <end position="262"/>
    </location>
</feature>
<feature type="compositionally biased region" description="Acidic residues" evidence="1">
    <location>
        <begin position="223"/>
        <end position="233"/>
    </location>
</feature>
<protein>
    <submittedName>
        <fullName evidence="2">Uncharacterized protein</fullName>
    </submittedName>
</protein>
<name>A0A814X4Z4_9BILA</name>
<dbReference type="Proteomes" id="UP000663836">
    <property type="component" value="Unassembled WGS sequence"/>
</dbReference>
<evidence type="ECO:0000256" key="1">
    <source>
        <dbReference type="SAM" id="MobiDB-lite"/>
    </source>
</evidence>
<dbReference type="AlphaFoldDB" id="A0A814X4Z4"/>
<sequence>MRYDMLFRTHLWDSLFDIEPKKTTPLSTNSFDLYDMRYTARYSQSTNILYIPDCDHWGGINDQFGITDSALYSALYPDRGRLDVLRSLYASAHKLRFRFHAETTLRARAEQLNVSIIKLPMCYSNIRLYPKQPYLCSFVKPVAKTVKGYGCCKQFCIDIKHHMQQRNAAMDNSITLEKYTKKLGIRPKARNEHECLKSLRIIQRTKKPLSHAATSEKNRIEQGIDEDEEDEEYQNNNELEANKENEIQTFNEISELKDNDDS</sequence>
<dbReference type="EMBL" id="CAJNOT010001517">
    <property type="protein sequence ID" value="CAF1211399.1"/>
    <property type="molecule type" value="Genomic_DNA"/>
</dbReference>
<dbReference type="EMBL" id="CAJOBD010006776">
    <property type="protein sequence ID" value="CAF4069901.1"/>
    <property type="molecule type" value="Genomic_DNA"/>
</dbReference>
<organism evidence="2 4">
    <name type="scientific">Rotaria sordida</name>
    <dbReference type="NCBI Taxonomy" id="392033"/>
    <lineage>
        <taxon>Eukaryota</taxon>
        <taxon>Metazoa</taxon>
        <taxon>Spiralia</taxon>
        <taxon>Gnathifera</taxon>
        <taxon>Rotifera</taxon>
        <taxon>Eurotatoria</taxon>
        <taxon>Bdelloidea</taxon>
        <taxon>Philodinida</taxon>
        <taxon>Philodinidae</taxon>
        <taxon>Rotaria</taxon>
    </lineage>
</organism>
<evidence type="ECO:0000313" key="3">
    <source>
        <dbReference type="EMBL" id="CAF4069901.1"/>
    </source>
</evidence>
<dbReference type="Proteomes" id="UP000663864">
    <property type="component" value="Unassembled WGS sequence"/>
</dbReference>
<comment type="caution">
    <text evidence="2">The sequence shown here is derived from an EMBL/GenBank/DDBJ whole genome shotgun (WGS) entry which is preliminary data.</text>
</comment>
<proteinExistence type="predicted"/>
<evidence type="ECO:0000313" key="4">
    <source>
        <dbReference type="Proteomes" id="UP000663864"/>
    </source>
</evidence>
<gene>
    <name evidence="3" type="ORF">JBS370_LOCUS30088</name>
    <name evidence="2" type="ORF">ZHD862_LOCUS23381</name>
</gene>
<evidence type="ECO:0000313" key="2">
    <source>
        <dbReference type="EMBL" id="CAF1211399.1"/>
    </source>
</evidence>